<evidence type="ECO:0000256" key="1">
    <source>
        <dbReference type="SAM" id="Phobius"/>
    </source>
</evidence>
<dbReference type="RefSeq" id="WP_377936246.1">
    <property type="nucleotide sequence ID" value="NZ_JBHUMF010000031.1"/>
</dbReference>
<gene>
    <name evidence="2" type="ORF">ACFSUL_13505</name>
</gene>
<keyword evidence="1" id="KW-0812">Transmembrane</keyword>
<protein>
    <submittedName>
        <fullName evidence="2">Uncharacterized protein</fullName>
    </submittedName>
</protein>
<evidence type="ECO:0000313" key="3">
    <source>
        <dbReference type="Proteomes" id="UP001597506"/>
    </source>
</evidence>
<keyword evidence="1" id="KW-1133">Transmembrane helix</keyword>
<proteinExistence type="predicted"/>
<comment type="caution">
    <text evidence="2">The sequence shown here is derived from an EMBL/GenBank/DDBJ whole genome shotgun (WGS) entry which is preliminary data.</text>
</comment>
<organism evidence="2 3">
    <name type="scientific">Bacillus seohaeanensis</name>
    <dbReference type="NCBI Taxonomy" id="284580"/>
    <lineage>
        <taxon>Bacteria</taxon>
        <taxon>Bacillati</taxon>
        <taxon>Bacillota</taxon>
        <taxon>Bacilli</taxon>
        <taxon>Bacillales</taxon>
        <taxon>Bacillaceae</taxon>
        <taxon>Bacillus</taxon>
    </lineage>
</organism>
<feature type="transmembrane region" description="Helical" evidence="1">
    <location>
        <begin position="12"/>
        <end position="30"/>
    </location>
</feature>
<feature type="transmembrane region" description="Helical" evidence="1">
    <location>
        <begin position="36"/>
        <end position="54"/>
    </location>
</feature>
<dbReference type="EMBL" id="JBHUMF010000031">
    <property type="protein sequence ID" value="MFD2681751.1"/>
    <property type="molecule type" value="Genomic_DNA"/>
</dbReference>
<reference evidence="3" key="1">
    <citation type="journal article" date="2019" name="Int. J. Syst. Evol. Microbiol.">
        <title>The Global Catalogue of Microorganisms (GCM) 10K type strain sequencing project: providing services to taxonomists for standard genome sequencing and annotation.</title>
        <authorList>
            <consortium name="The Broad Institute Genomics Platform"/>
            <consortium name="The Broad Institute Genome Sequencing Center for Infectious Disease"/>
            <person name="Wu L."/>
            <person name="Ma J."/>
        </authorList>
    </citation>
    <scope>NUCLEOTIDE SEQUENCE [LARGE SCALE GENOMIC DNA]</scope>
    <source>
        <strain evidence="3">KCTC 3913</strain>
    </source>
</reference>
<keyword evidence="3" id="KW-1185">Reference proteome</keyword>
<name>A0ABW5RUJ5_9BACI</name>
<keyword evidence="1" id="KW-0472">Membrane</keyword>
<accession>A0ABW5RUJ5</accession>
<dbReference type="Proteomes" id="UP001597506">
    <property type="component" value="Unassembled WGS sequence"/>
</dbReference>
<sequence>MNWPVLKDLKTMLGFTISFLLGVTAIVLAINSNHYWVIFVVVALILTVMSVVRADKIYKEN</sequence>
<evidence type="ECO:0000313" key="2">
    <source>
        <dbReference type="EMBL" id="MFD2681751.1"/>
    </source>
</evidence>